<feature type="transmembrane region" description="Helical" evidence="1">
    <location>
        <begin position="65"/>
        <end position="85"/>
    </location>
</feature>
<gene>
    <name evidence="2" type="ORF">ACFYNQ_01545</name>
</gene>
<dbReference type="EMBL" id="JBIAHM010000001">
    <property type="protein sequence ID" value="MFE9597243.1"/>
    <property type="molecule type" value="Genomic_DNA"/>
</dbReference>
<dbReference type="Proteomes" id="UP001601303">
    <property type="component" value="Unassembled WGS sequence"/>
</dbReference>
<evidence type="ECO:0008006" key="4">
    <source>
        <dbReference type="Google" id="ProtNLM"/>
    </source>
</evidence>
<sequence>MTGLLVEVGRQLAERWISVLVLPGLLLTGELAVGLLVGQGDALSADRLVHEATDAARRVQDEGGAAVALAVLALLLAAGALGLAAQGVGRLVRAAWLGDWPRWAQAPRDRLADRRLQRWRDHHAEVAAAVGAGRDPSQAAGRRNRISLAPPVRPTWMGDRLAGADVRVFAEYDLDLAACWPRLWLVLPGDVREELRTASGALDGSTVLAGWAVLYALGGALWWPSAVAAVCVWSTAWVRGRGAVATFADLIESTVDLHGAALGAALGLGAPGLLGPELGAEITARCRKGA</sequence>
<name>A0ABW6LTL4_9ACTN</name>
<comment type="caution">
    <text evidence="2">The sequence shown here is derived from an EMBL/GenBank/DDBJ whole genome shotgun (WGS) entry which is preliminary data.</text>
</comment>
<evidence type="ECO:0000313" key="3">
    <source>
        <dbReference type="Proteomes" id="UP001601303"/>
    </source>
</evidence>
<keyword evidence="1" id="KW-1133">Transmembrane helix</keyword>
<feature type="transmembrane region" description="Helical" evidence="1">
    <location>
        <begin position="16"/>
        <end position="37"/>
    </location>
</feature>
<organism evidence="2 3">
    <name type="scientific">Streptomyces hokutonensis</name>
    <dbReference type="NCBI Taxonomy" id="1306990"/>
    <lineage>
        <taxon>Bacteria</taxon>
        <taxon>Bacillati</taxon>
        <taxon>Actinomycetota</taxon>
        <taxon>Actinomycetes</taxon>
        <taxon>Kitasatosporales</taxon>
        <taxon>Streptomycetaceae</taxon>
        <taxon>Streptomyces</taxon>
    </lineage>
</organism>
<protein>
    <recommendedName>
        <fullName evidence="4">Vegetative cell wall protein gp1</fullName>
    </recommendedName>
</protein>
<keyword evidence="1" id="KW-0472">Membrane</keyword>
<dbReference type="RefSeq" id="WP_388101733.1">
    <property type="nucleotide sequence ID" value="NZ_JBIAHM010000001.1"/>
</dbReference>
<keyword evidence="1" id="KW-0812">Transmembrane</keyword>
<evidence type="ECO:0000256" key="1">
    <source>
        <dbReference type="SAM" id="Phobius"/>
    </source>
</evidence>
<proteinExistence type="predicted"/>
<keyword evidence="3" id="KW-1185">Reference proteome</keyword>
<reference evidence="2 3" key="1">
    <citation type="submission" date="2024-10" db="EMBL/GenBank/DDBJ databases">
        <title>The Natural Products Discovery Center: Release of the First 8490 Sequenced Strains for Exploring Actinobacteria Biosynthetic Diversity.</title>
        <authorList>
            <person name="Kalkreuter E."/>
            <person name="Kautsar S.A."/>
            <person name="Yang D."/>
            <person name="Bader C.D."/>
            <person name="Teijaro C.N."/>
            <person name="Fluegel L."/>
            <person name="Davis C.M."/>
            <person name="Simpson J.R."/>
            <person name="Lauterbach L."/>
            <person name="Steele A.D."/>
            <person name="Gui C."/>
            <person name="Meng S."/>
            <person name="Li G."/>
            <person name="Viehrig K."/>
            <person name="Ye F."/>
            <person name="Su P."/>
            <person name="Kiefer A.F."/>
            <person name="Nichols A."/>
            <person name="Cepeda A.J."/>
            <person name="Yan W."/>
            <person name="Fan B."/>
            <person name="Jiang Y."/>
            <person name="Adhikari A."/>
            <person name="Zheng C.-J."/>
            <person name="Schuster L."/>
            <person name="Cowan T.M."/>
            <person name="Smanski M.J."/>
            <person name="Chevrette M.G."/>
            <person name="De Carvalho L.P.S."/>
            <person name="Shen B."/>
        </authorList>
    </citation>
    <scope>NUCLEOTIDE SEQUENCE [LARGE SCALE GENOMIC DNA]</scope>
    <source>
        <strain evidence="2 3">NPDC006488</strain>
    </source>
</reference>
<accession>A0ABW6LTL4</accession>
<evidence type="ECO:0000313" key="2">
    <source>
        <dbReference type="EMBL" id="MFE9597243.1"/>
    </source>
</evidence>